<dbReference type="AlphaFoldDB" id="A0AAU7F6R8"/>
<keyword evidence="2" id="KW-0808">Transferase</keyword>
<protein>
    <submittedName>
        <fullName evidence="2">Glycosyltransferase family 2 protein</fullName>
        <ecNumber evidence="2">2.4.-.-</ecNumber>
    </submittedName>
</protein>
<keyword evidence="2" id="KW-0328">Glycosyltransferase</keyword>
<dbReference type="KEGG" id="cmav:ABHF33_09890"/>
<dbReference type="RefSeq" id="WP_348943809.1">
    <property type="nucleotide sequence ID" value="NZ_CP157355.1"/>
</dbReference>
<evidence type="ECO:0000259" key="1">
    <source>
        <dbReference type="Pfam" id="PF00535"/>
    </source>
</evidence>
<dbReference type="InterPro" id="IPR050834">
    <property type="entry name" value="Glycosyltransf_2"/>
</dbReference>
<name>A0AAU7F6R8_9NEIS</name>
<dbReference type="Pfam" id="PF00535">
    <property type="entry name" value="Glycos_transf_2"/>
    <property type="match status" value="1"/>
</dbReference>
<organism evidence="2">
    <name type="scientific">Chitinibacter mangrovi</name>
    <dbReference type="NCBI Taxonomy" id="3153927"/>
    <lineage>
        <taxon>Bacteria</taxon>
        <taxon>Pseudomonadati</taxon>
        <taxon>Pseudomonadota</taxon>
        <taxon>Betaproteobacteria</taxon>
        <taxon>Neisseriales</taxon>
        <taxon>Chitinibacteraceae</taxon>
        <taxon>Chitinibacter</taxon>
    </lineage>
</organism>
<dbReference type="SUPFAM" id="SSF53448">
    <property type="entry name" value="Nucleotide-diphospho-sugar transferases"/>
    <property type="match status" value="1"/>
</dbReference>
<dbReference type="Gene3D" id="3.90.550.10">
    <property type="entry name" value="Spore Coat Polysaccharide Biosynthesis Protein SpsA, Chain A"/>
    <property type="match status" value="1"/>
</dbReference>
<dbReference type="GO" id="GO:0016757">
    <property type="term" value="F:glycosyltransferase activity"/>
    <property type="evidence" value="ECO:0007669"/>
    <property type="project" value="UniProtKB-KW"/>
</dbReference>
<sequence>MVKFSVIIPTYNRVDLTQRAVDSVLSCPGSEYSEVIVIDDCSSDSYQSLNLRKHDKYFRLKSNQGAAFCRNYGMDLAVGEVIYLLDSDDYFIFRDFQEDYNFILNSDASAFYCDMKSGASCSKFPNNVDHSNFLDFTLNRHEGIANTCTLVFLSARKFRFTSGLPRHQDWDFLYRNIFKKGGQLKKLGGFVFIDRSDKKSISRAGTPEKSYIWLDYMQNELSADQYCNLRYHVLSHFCSEYSWPSFFKLGFRLVLQRRLSVFKFIKRFVQRFL</sequence>
<dbReference type="InterPro" id="IPR001173">
    <property type="entry name" value="Glyco_trans_2-like"/>
</dbReference>
<proteinExistence type="predicted"/>
<dbReference type="CDD" id="cd00761">
    <property type="entry name" value="Glyco_tranf_GTA_type"/>
    <property type="match status" value="1"/>
</dbReference>
<dbReference type="EC" id="2.4.-.-" evidence="2"/>
<evidence type="ECO:0000313" key="2">
    <source>
        <dbReference type="EMBL" id="XBL99380.1"/>
    </source>
</evidence>
<dbReference type="PANTHER" id="PTHR43685:SF2">
    <property type="entry name" value="GLYCOSYLTRANSFERASE 2-LIKE DOMAIN-CONTAINING PROTEIN"/>
    <property type="match status" value="1"/>
</dbReference>
<gene>
    <name evidence="2" type="ORF">ABHF33_09890</name>
</gene>
<feature type="domain" description="Glycosyltransferase 2-like" evidence="1">
    <location>
        <begin position="5"/>
        <end position="129"/>
    </location>
</feature>
<dbReference type="PANTHER" id="PTHR43685">
    <property type="entry name" value="GLYCOSYLTRANSFERASE"/>
    <property type="match status" value="1"/>
</dbReference>
<reference evidence="2" key="1">
    <citation type="submission" date="2024-05" db="EMBL/GenBank/DDBJ databases">
        <authorList>
            <person name="Yang L."/>
            <person name="Pan L."/>
        </authorList>
    </citation>
    <scope>NUCLEOTIDE SEQUENCE</scope>
    <source>
        <strain evidence="2">FCG-7</strain>
    </source>
</reference>
<accession>A0AAU7F6R8</accession>
<dbReference type="InterPro" id="IPR029044">
    <property type="entry name" value="Nucleotide-diphossugar_trans"/>
</dbReference>
<dbReference type="EMBL" id="CP157355">
    <property type="protein sequence ID" value="XBL99380.1"/>
    <property type="molecule type" value="Genomic_DNA"/>
</dbReference>